<accession>A0A2K2F9S2</accession>
<reference evidence="9 10" key="1">
    <citation type="submission" date="2017-06" db="EMBL/GenBank/DDBJ databases">
        <title>Investigating the central metabolism of Clostridium thermosuccinogenes.</title>
        <authorList>
            <person name="Koendjbiharie J.G."/>
            <person name="van Kranenburg R."/>
        </authorList>
    </citation>
    <scope>NUCLEOTIDE SEQUENCE [LARGE SCALE GENOMIC DNA]</scope>
    <source>
        <strain evidence="9 10">DSM 5806</strain>
    </source>
</reference>
<organism evidence="9 10">
    <name type="scientific">Clostridium thermosuccinogenes</name>
    <dbReference type="NCBI Taxonomy" id="84032"/>
    <lineage>
        <taxon>Bacteria</taxon>
        <taxon>Bacillati</taxon>
        <taxon>Bacillota</taxon>
        <taxon>Clostridia</taxon>
        <taxon>Eubacteriales</taxon>
        <taxon>Clostridiaceae</taxon>
        <taxon>Clostridium</taxon>
    </lineage>
</organism>
<dbReference type="EMBL" id="NIOJ01000064">
    <property type="protein sequence ID" value="PNT95539.1"/>
    <property type="molecule type" value="Genomic_DNA"/>
</dbReference>
<proteinExistence type="inferred from homology"/>
<dbReference type="RefSeq" id="WP_103082916.1">
    <property type="nucleotide sequence ID" value="NZ_CP021850.1"/>
</dbReference>
<feature type="transmembrane region" description="Helical" evidence="7">
    <location>
        <begin position="189"/>
        <end position="214"/>
    </location>
</feature>
<dbReference type="Pfam" id="PF00528">
    <property type="entry name" value="BPD_transp_1"/>
    <property type="match status" value="1"/>
</dbReference>
<dbReference type="GO" id="GO:0005886">
    <property type="term" value="C:plasma membrane"/>
    <property type="evidence" value="ECO:0007669"/>
    <property type="project" value="UniProtKB-SubCell"/>
</dbReference>
<name>A0A2K2F9S2_9CLOT</name>
<dbReference type="CDD" id="cd06261">
    <property type="entry name" value="TM_PBP2"/>
    <property type="match status" value="1"/>
</dbReference>
<gene>
    <name evidence="9" type="ORF">CDQ84_16890</name>
</gene>
<comment type="similarity">
    <text evidence="7">Belongs to the binding-protein-dependent transport system permease family.</text>
</comment>
<dbReference type="Gene3D" id="1.10.3720.10">
    <property type="entry name" value="MetI-like"/>
    <property type="match status" value="1"/>
</dbReference>
<feature type="transmembrane region" description="Helical" evidence="7">
    <location>
        <begin position="148"/>
        <end position="168"/>
    </location>
</feature>
<evidence type="ECO:0000256" key="6">
    <source>
        <dbReference type="ARBA" id="ARBA00023136"/>
    </source>
</evidence>
<dbReference type="PROSITE" id="PS50928">
    <property type="entry name" value="ABC_TM1"/>
    <property type="match status" value="1"/>
</dbReference>
<sequence length="301" mass="33490">MVIKQSVKRHPSNSSLLSDILIYTILALIAACMLYPFLNVIAVSISDYSSYLENPTRILPGKINLGAFKYVFSSSLILSSYRNTIIITILGTLISVIVTILTAYPLSKKSLKGKSIIMNLLIFSMMFSGGIIPDFYLIRSLGLLDTLWALILPSVISSYNIILMKNFFTSIPESLEEAARIDGASDIYILWKIIVPLSTPIIATISLFVCVGYWNSYFSAVLYIRDQRKWTLQLLLREIILSANTQLLNAGGNFAELSSNNIPLQTVKYASLIVVILPILCVYPFLQKYFVKGIMMGAVKG</sequence>
<feature type="domain" description="ABC transmembrane type-1" evidence="8">
    <location>
        <begin position="81"/>
        <end position="285"/>
    </location>
</feature>
<evidence type="ECO:0000313" key="9">
    <source>
        <dbReference type="EMBL" id="PNT95539.1"/>
    </source>
</evidence>
<evidence type="ECO:0000256" key="4">
    <source>
        <dbReference type="ARBA" id="ARBA00022692"/>
    </source>
</evidence>
<dbReference type="InterPro" id="IPR035906">
    <property type="entry name" value="MetI-like_sf"/>
</dbReference>
<keyword evidence="3" id="KW-1003">Cell membrane</keyword>
<evidence type="ECO:0000256" key="7">
    <source>
        <dbReference type="RuleBase" id="RU363032"/>
    </source>
</evidence>
<comment type="subcellular location">
    <subcellularLocation>
        <location evidence="1 7">Cell membrane</location>
        <topology evidence="1 7">Multi-pass membrane protein</topology>
    </subcellularLocation>
</comment>
<dbReference type="GO" id="GO:0055085">
    <property type="term" value="P:transmembrane transport"/>
    <property type="evidence" value="ECO:0007669"/>
    <property type="project" value="InterPro"/>
</dbReference>
<feature type="transmembrane region" description="Helical" evidence="7">
    <location>
        <begin position="116"/>
        <end position="136"/>
    </location>
</feature>
<evidence type="ECO:0000259" key="8">
    <source>
        <dbReference type="PROSITE" id="PS50928"/>
    </source>
</evidence>
<evidence type="ECO:0000256" key="1">
    <source>
        <dbReference type="ARBA" id="ARBA00004651"/>
    </source>
</evidence>
<dbReference type="OrthoDB" id="157184at2"/>
<keyword evidence="4 7" id="KW-0812">Transmembrane</keyword>
<dbReference type="PANTHER" id="PTHR43744:SF9">
    <property type="entry name" value="POLYGALACTURONAN_RHAMNOGALACTURONAN TRANSPORT SYSTEM PERMEASE PROTEIN YTCP"/>
    <property type="match status" value="1"/>
</dbReference>
<keyword evidence="6 7" id="KW-0472">Membrane</keyword>
<dbReference type="PROSITE" id="PS51257">
    <property type="entry name" value="PROKAR_LIPOPROTEIN"/>
    <property type="match status" value="1"/>
</dbReference>
<evidence type="ECO:0000313" key="10">
    <source>
        <dbReference type="Proteomes" id="UP000236151"/>
    </source>
</evidence>
<keyword evidence="10" id="KW-1185">Reference proteome</keyword>
<dbReference type="KEGG" id="cthd:CDO33_20240"/>
<evidence type="ECO:0000256" key="2">
    <source>
        <dbReference type="ARBA" id="ARBA00022448"/>
    </source>
</evidence>
<keyword evidence="5 7" id="KW-1133">Transmembrane helix</keyword>
<evidence type="ECO:0000256" key="3">
    <source>
        <dbReference type="ARBA" id="ARBA00022475"/>
    </source>
</evidence>
<dbReference type="InterPro" id="IPR000515">
    <property type="entry name" value="MetI-like"/>
</dbReference>
<feature type="transmembrane region" description="Helical" evidence="7">
    <location>
        <begin position="20"/>
        <end position="45"/>
    </location>
</feature>
<dbReference type="AlphaFoldDB" id="A0A2K2F9S2"/>
<dbReference type="PANTHER" id="PTHR43744">
    <property type="entry name" value="ABC TRANSPORTER PERMEASE PROTEIN MG189-RELATED-RELATED"/>
    <property type="match status" value="1"/>
</dbReference>
<comment type="caution">
    <text evidence="9">The sequence shown here is derived from an EMBL/GenBank/DDBJ whole genome shotgun (WGS) entry which is preliminary data.</text>
</comment>
<feature type="transmembrane region" description="Helical" evidence="7">
    <location>
        <begin position="267"/>
        <end position="286"/>
    </location>
</feature>
<dbReference type="SUPFAM" id="SSF161098">
    <property type="entry name" value="MetI-like"/>
    <property type="match status" value="1"/>
</dbReference>
<protein>
    <submittedName>
        <fullName evidence="9">ABC transporter permease</fullName>
    </submittedName>
</protein>
<evidence type="ECO:0000256" key="5">
    <source>
        <dbReference type="ARBA" id="ARBA00022989"/>
    </source>
</evidence>
<dbReference type="Proteomes" id="UP000236151">
    <property type="component" value="Unassembled WGS sequence"/>
</dbReference>
<feature type="transmembrane region" description="Helical" evidence="7">
    <location>
        <begin position="85"/>
        <end position="104"/>
    </location>
</feature>
<keyword evidence="2 7" id="KW-0813">Transport</keyword>